<evidence type="ECO:0000256" key="10">
    <source>
        <dbReference type="ARBA" id="ARBA00023136"/>
    </source>
</evidence>
<keyword evidence="6 13" id="KW-0812">Transmembrane</keyword>
<keyword evidence="10 13" id="KW-0472">Membrane</keyword>
<evidence type="ECO:0000313" key="17">
    <source>
        <dbReference type="Proteomes" id="UP000503462"/>
    </source>
</evidence>
<evidence type="ECO:0000256" key="5">
    <source>
        <dbReference type="ARBA" id="ARBA00022691"/>
    </source>
</evidence>
<evidence type="ECO:0000256" key="6">
    <source>
        <dbReference type="ARBA" id="ARBA00022692"/>
    </source>
</evidence>
<evidence type="ECO:0000256" key="1">
    <source>
        <dbReference type="ARBA" id="ARBA00004127"/>
    </source>
</evidence>
<protein>
    <recommendedName>
        <fullName evidence="13 14">Phosphatidylethanolamine N-methyltransferase</fullName>
        <shortName evidence="13">PE methyltransferase</shortName>
        <shortName evidence="13 14">PEAMT</shortName>
        <shortName evidence="13">PEMT</shortName>
        <ecNumber evidence="13 14">2.1.1.17</ecNumber>
    </recommendedName>
</protein>
<dbReference type="AlphaFoldDB" id="A0A6H0XWM1"/>
<dbReference type="PANTHER" id="PTHR32138:SF0">
    <property type="entry name" value="PHOSPHATIDYLETHANOLAMINE N-METHYLTRANSFERASE"/>
    <property type="match status" value="1"/>
</dbReference>
<feature type="transmembrane region" description="Helical" evidence="13 14">
    <location>
        <begin position="471"/>
        <end position="492"/>
    </location>
</feature>
<evidence type="ECO:0000256" key="9">
    <source>
        <dbReference type="ARBA" id="ARBA00023098"/>
    </source>
</evidence>
<proteinExistence type="inferred from homology"/>
<name>A0A6H0XWM1_9PEZI</name>
<dbReference type="OrthoDB" id="4583at2759"/>
<keyword evidence="17" id="KW-1185">Reference proteome</keyword>
<evidence type="ECO:0000256" key="13">
    <source>
        <dbReference type="HAMAP-Rule" id="MF_03217"/>
    </source>
</evidence>
<feature type="transmembrane region" description="Helical" evidence="13 14">
    <location>
        <begin position="86"/>
        <end position="105"/>
    </location>
</feature>
<keyword evidence="4 13" id="KW-0808">Transferase</keyword>
<feature type="transmembrane region" description="Helical" evidence="13 14">
    <location>
        <begin position="228"/>
        <end position="247"/>
    </location>
</feature>
<comment type="caution">
    <text evidence="13 14">Lacks conserved residue(s) required for the propagation of feature annotation.</text>
</comment>
<keyword evidence="11 13" id="KW-0594">Phospholipid biosynthesis</keyword>
<dbReference type="InterPro" id="IPR007318">
    <property type="entry name" value="Phopholipid_MeTrfase"/>
</dbReference>
<dbReference type="PROSITE" id="PS51598">
    <property type="entry name" value="SAM_CHO2"/>
    <property type="match status" value="1"/>
</dbReference>
<accession>A0A6H0XWM1</accession>
<keyword evidence="7 13" id="KW-0256">Endoplasmic reticulum</keyword>
<dbReference type="Proteomes" id="UP000503462">
    <property type="component" value="Chromosome 3"/>
</dbReference>
<evidence type="ECO:0000313" key="16">
    <source>
        <dbReference type="EMBL" id="QIW99171.1"/>
    </source>
</evidence>
<reference evidence="16 17" key="1">
    <citation type="journal article" date="2016" name="Sci. Rep.">
        <title>Peltaster fructicola genome reveals evolution from an invasive phytopathogen to an ectophytic parasite.</title>
        <authorList>
            <person name="Xu C."/>
            <person name="Chen H."/>
            <person name="Gleason M.L."/>
            <person name="Xu J.R."/>
            <person name="Liu H."/>
            <person name="Zhang R."/>
            <person name="Sun G."/>
        </authorList>
    </citation>
    <scope>NUCLEOTIDE SEQUENCE [LARGE SCALE GENOMIC DNA]</scope>
    <source>
        <strain evidence="16 17">LNHT1506</strain>
    </source>
</reference>
<comment type="similarity">
    <text evidence="13 14">Belongs to the class VI-like SAM-binding methyltransferase superfamily. CHO2 family.</text>
</comment>
<dbReference type="InterPro" id="IPR016219">
    <property type="entry name" value="Phosphatid-EA_MeTrfase_fun"/>
</dbReference>
<comment type="pathway">
    <text evidence="13 14">Phospholipid metabolism; phosphatidylcholine biosynthesis.</text>
</comment>
<keyword evidence="9 13" id="KW-0443">Lipid metabolism</keyword>
<keyword evidence="12 13" id="KW-1208">Phospholipid metabolism</keyword>
<evidence type="ECO:0000256" key="3">
    <source>
        <dbReference type="ARBA" id="ARBA00022603"/>
    </source>
</evidence>
<evidence type="ECO:0000256" key="4">
    <source>
        <dbReference type="ARBA" id="ARBA00022679"/>
    </source>
</evidence>
<evidence type="ECO:0000256" key="8">
    <source>
        <dbReference type="ARBA" id="ARBA00022989"/>
    </source>
</evidence>
<organism evidence="16 17">
    <name type="scientific">Peltaster fructicola</name>
    <dbReference type="NCBI Taxonomy" id="286661"/>
    <lineage>
        <taxon>Eukaryota</taxon>
        <taxon>Fungi</taxon>
        <taxon>Dikarya</taxon>
        <taxon>Ascomycota</taxon>
        <taxon>Pezizomycotina</taxon>
        <taxon>Dothideomycetes</taxon>
        <taxon>Dothideomycetes incertae sedis</taxon>
        <taxon>Peltaster</taxon>
    </lineage>
</organism>
<dbReference type="Gene3D" id="1.20.120.1630">
    <property type="match status" value="1"/>
</dbReference>
<comment type="function">
    <text evidence="13 14">Catalyzes the first step of the methylation pathway of phosphatidylcholine biosynthesis, the SAM-dependent methylation of phosphatidylethanolamine (PE) to phosphatidylmonomethylethanolamine (PMME).</text>
</comment>
<evidence type="ECO:0000256" key="14">
    <source>
        <dbReference type="RuleBase" id="RU361122"/>
    </source>
</evidence>
<evidence type="ECO:0000256" key="15">
    <source>
        <dbReference type="SAM" id="MobiDB-lite"/>
    </source>
</evidence>
<dbReference type="GO" id="GO:0005789">
    <property type="term" value="C:endoplasmic reticulum membrane"/>
    <property type="evidence" value="ECO:0007669"/>
    <property type="project" value="UniProtKB-SubCell"/>
</dbReference>
<sequence>MSTDSGIPAIVVEELRERIPRQAESEQDAESATAQDRVKSLNSRESKRDEQDQKTYGRTPNGTVFIVPHTEDMVSQLFDPSQPKNASDIAIVTVLLTLVALLYLLPQSLRVPVFAVISLFWRSCYNFGIGWLLHMQSHHKRLVHWAERSKIFNDPAKGDNPRPFLYNMLKHEMEAKILSDYKFPEAPIEYNTWLLFRRVVDLILMCDFTTFCCFTIACAGQPTGENIFMTLARWVSGIVLVLFNLWVKLDAHRVVKDYAWYWGDFFYMIDQDLTFDGVFELAPHPMYSVGYVGLYGFALMAASYKVLFMAIVAHAAQLTFLTLVENPHIERTYNAPAPVKREDEVDPQHPVRPAYTSRLLSAGHVNGYPPLATTHKPSPLHNLIGIQNMDLHRVPDLAILMLQLLMYSVAFLSPNNLIWQSFFVVLATLSRLWYSVGIGLILDDQSNRKSWTRHFIKYGESTEEAWRQWRGVYHISMVFCWTSFICATWKMYALPPDWSYGMATLRHVVGCALIALHVWTITEIYDSLGEFGWFFGDFFFDKSSELTYDGIYRFLNNPERTIGLAGVWGAAIITWSKAIFFLALLSHVLTLCFIQFVERPHMQKRYRQGLRQTSGVSKNLQRSLPKPLQHWHDGVNKTIDETVEFLEDLVESARPKLATGLQTFVKDSKTLFQQYPARITITRLAPDLAGFDPKRYSLKIDTTYMGVSLGDVVDLDREGETAHVPKKRRDSLQRLTIEYGCPIKVKWTAPLNHSKQDWVGLYMVSENSSREVTKVSSQGRWTSTTKNGFDLVQASQGILVEDIKMPGINHHDGEVGDVLTGEIEFAGDKLWWTSGVFEFRYHHGGKHNVMASSRPFEIRVSRFDDEDLDPEAESLYRAAVEHAILPVVQNCFDRDPNYAPRTVDESYGKVIEREGKFARRVVYAIQQMFGIEFAPEVVQADGNVRNLAWRICTAKKVLAPYSMSRSKGRSTPAE</sequence>
<dbReference type="EC" id="2.1.1.17" evidence="13 14"/>
<dbReference type="GO" id="GO:0004608">
    <property type="term" value="F:phosphatidylethanolamine N-methyltransferase activity"/>
    <property type="evidence" value="ECO:0007669"/>
    <property type="project" value="UniProtKB-UniRule"/>
</dbReference>
<dbReference type="UniPathway" id="UPA00753"/>
<dbReference type="GO" id="GO:0032259">
    <property type="term" value="P:methylation"/>
    <property type="evidence" value="ECO:0007669"/>
    <property type="project" value="UniProtKB-KW"/>
</dbReference>
<dbReference type="EMBL" id="CP051141">
    <property type="protein sequence ID" value="QIW99171.1"/>
    <property type="molecule type" value="Genomic_DNA"/>
</dbReference>
<gene>
    <name evidence="16" type="ORF">AMS68_004689</name>
</gene>
<keyword evidence="2 13" id="KW-0444">Lipid biosynthesis</keyword>
<comment type="catalytic activity">
    <reaction evidence="13 14">
        <text>a 1,2-diacyl-sn-glycero-3-phosphoethanolamine + S-adenosyl-L-methionine = a 1,2-diacyl-sn-glycero-3-phospho-N-methylethanolamine + S-adenosyl-L-homocysteine + H(+)</text>
        <dbReference type="Rhea" id="RHEA:11164"/>
        <dbReference type="ChEBI" id="CHEBI:15378"/>
        <dbReference type="ChEBI" id="CHEBI:57856"/>
        <dbReference type="ChEBI" id="CHEBI:59789"/>
        <dbReference type="ChEBI" id="CHEBI:64573"/>
        <dbReference type="ChEBI" id="CHEBI:64612"/>
        <dbReference type="EC" id="2.1.1.17"/>
    </reaction>
</comment>
<keyword evidence="5 13" id="KW-0949">S-adenosyl-L-methionine</keyword>
<evidence type="ECO:0000256" key="7">
    <source>
        <dbReference type="ARBA" id="ARBA00022824"/>
    </source>
</evidence>
<comment type="subcellular location">
    <subcellularLocation>
        <location evidence="1">Endomembrane system</location>
        <topology evidence="1">Multi-pass membrane protein</topology>
    </subcellularLocation>
    <subcellularLocation>
        <location evidence="13 14">Endoplasmic reticulum membrane</location>
        <topology evidence="13 14">Multi-pass membrane protein</topology>
    </subcellularLocation>
</comment>
<evidence type="ECO:0000256" key="2">
    <source>
        <dbReference type="ARBA" id="ARBA00022516"/>
    </source>
</evidence>
<evidence type="ECO:0000256" key="11">
    <source>
        <dbReference type="ARBA" id="ARBA00023209"/>
    </source>
</evidence>
<dbReference type="Pfam" id="PF04191">
    <property type="entry name" value="PEMT"/>
    <property type="match status" value="2"/>
</dbReference>
<dbReference type="HAMAP" id="MF_03217">
    <property type="entry name" value="PEMT"/>
    <property type="match status" value="1"/>
</dbReference>
<keyword evidence="3 13" id="KW-0489">Methyltransferase</keyword>
<feature type="transmembrane region" description="Helical" evidence="13 14">
    <location>
        <begin position="111"/>
        <end position="133"/>
    </location>
</feature>
<dbReference type="PIRSF" id="PIRSF000383">
    <property type="entry name" value="PEAMT"/>
    <property type="match status" value="1"/>
</dbReference>
<feature type="compositionally biased region" description="Basic and acidic residues" evidence="15">
    <location>
        <begin position="36"/>
        <end position="55"/>
    </location>
</feature>
<dbReference type="PANTHER" id="PTHR32138">
    <property type="entry name" value="PHOSPHATIDYLETHANOLAMINE N-METHYLTRANSFERASE"/>
    <property type="match status" value="1"/>
</dbReference>
<keyword evidence="8 13" id="KW-1133">Transmembrane helix</keyword>
<feature type="region of interest" description="Disordered" evidence="15">
    <location>
        <begin position="18"/>
        <end position="62"/>
    </location>
</feature>
<dbReference type="GO" id="GO:0006656">
    <property type="term" value="P:phosphatidylcholine biosynthetic process"/>
    <property type="evidence" value="ECO:0007669"/>
    <property type="project" value="UniProtKB-UniRule"/>
</dbReference>
<evidence type="ECO:0000256" key="12">
    <source>
        <dbReference type="ARBA" id="ARBA00023264"/>
    </source>
</evidence>
<feature type="transmembrane region" description="Helical" evidence="13 14">
    <location>
        <begin position="394"/>
        <end position="412"/>
    </location>
</feature>